<evidence type="ECO:0000256" key="1">
    <source>
        <dbReference type="ARBA" id="ARBA00000448"/>
    </source>
</evidence>
<reference evidence="10 11" key="1">
    <citation type="submission" date="2023-07" db="EMBL/GenBank/DDBJ databases">
        <title>Genomic Encyclopedia of Type Strains, Phase IV (KMG-IV): sequencing the most valuable type-strain genomes for metagenomic binning, comparative biology and taxonomic classification.</title>
        <authorList>
            <person name="Goeker M."/>
        </authorList>
    </citation>
    <scope>NUCLEOTIDE SEQUENCE [LARGE SCALE GENOMIC DNA]</scope>
    <source>
        <strain evidence="10 11">DSM 17723</strain>
    </source>
</reference>
<dbReference type="PRINTS" id="PR00133">
    <property type="entry name" value="GLHYDRLASE3"/>
</dbReference>
<evidence type="ECO:0000256" key="5">
    <source>
        <dbReference type="ARBA" id="ARBA00022801"/>
    </source>
</evidence>
<proteinExistence type="inferred from homology"/>
<gene>
    <name evidence="10" type="ORF">J2S02_000639</name>
</gene>
<dbReference type="InterPro" id="IPR017853">
    <property type="entry name" value="GH"/>
</dbReference>
<dbReference type="InterPro" id="IPR051915">
    <property type="entry name" value="Cellulose_Degrad_GH3"/>
</dbReference>
<feature type="domain" description="Glycoside hydrolase family 3 C-terminal" evidence="9">
    <location>
        <begin position="526"/>
        <end position="770"/>
    </location>
</feature>
<dbReference type="PANTHER" id="PTHR30620">
    <property type="entry name" value="PERIPLASMIC BETA-GLUCOSIDASE-RELATED"/>
    <property type="match status" value="1"/>
</dbReference>
<dbReference type="InterPro" id="IPR036881">
    <property type="entry name" value="Glyco_hydro_3_C_sf"/>
</dbReference>
<keyword evidence="11" id="KW-1185">Reference proteome</keyword>
<evidence type="ECO:0000313" key="10">
    <source>
        <dbReference type="EMBL" id="MDQ0224317.1"/>
    </source>
</evidence>
<sequence length="787" mass="86695">MLKGFKKVISIVSIAAIVLGMQSPVFGSSANTKNNGKGAGLSKDNGRKWSVVESGEINYVTNRNGPTLGYSVNSGVEYIIKGGYAFKDLNKNKKLDKYEDWRLSVEERAKDLSSKMSIEQISGLMLYSSHQSINSAELTEAQRSYIVNDNLRHVLITRVASPETAAQWNNHAQALAEGLGLGIPLNNSSDPRHGSDSSAEFNAGAGGDISMWPESIGLAATFDPEIIEEFGQIASKEYRALGISTALSPQIDIATDPRWYRFPGTFGEDPNLSADMARAYADGFQTSSGEDEIANAWGYTSVNTMAKHWPGGGSGEAGRDAHYPFGKYAVYPGNNFDEHLIPFLKGAFDLKGGTGSVSAIMPYYTISWNQDTKYGENVGNSYSKYMINDLLRNKYGYEGVITTDWGITEDIGYEIDDMEKFGYGTSWGVEHLTVPERFYKVIMNGVDQFGGVDESDDILAAYQMGVEEHGEEFMRNRFEESAVRLLKNIFQVGLFENPYLDVKETAETVGNAEFMEAGFEAQLKSIVMLKNKDHVLPLKAKNNKKLTAYVPERWYPPVKARFGGGVTPGYFAVPFNLDVVKKYFHVTNDPSKADFALVGIKSPDGGLGYSVEDRKNGGNGYLPITLQYSEYTAEFAREVSIAGGHPTEDFTNRSYKGKTVTAANTKDLDLVLETKKKMGDKPVIVSINMSTPSVLAEFEGKVDGILVNFGVQDQAILDIVSGNVEPSGLLPFQMPANMKTVEEQYEDVPHDMEVHIDSEGNAYDFTFGLNWDGVINDSRVEKYRTVD</sequence>
<evidence type="ECO:0000259" key="9">
    <source>
        <dbReference type="Pfam" id="PF01915"/>
    </source>
</evidence>
<dbReference type="Pfam" id="PF00933">
    <property type="entry name" value="Glyco_hydro_3"/>
    <property type="match status" value="1"/>
</dbReference>
<feature type="domain" description="Glycoside hydrolase family 3 N-terminal" evidence="8">
    <location>
        <begin position="137"/>
        <end position="414"/>
    </location>
</feature>
<accession>A0ABT9YXH2</accession>
<dbReference type="Proteomes" id="UP001232245">
    <property type="component" value="Unassembled WGS sequence"/>
</dbReference>
<name>A0ABT9YXH2_9BACI</name>
<dbReference type="EMBL" id="JAUSTZ010000001">
    <property type="protein sequence ID" value="MDQ0224317.1"/>
    <property type="molecule type" value="Genomic_DNA"/>
</dbReference>
<evidence type="ECO:0000259" key="8">
    <source>
        <dbReference type="Pfam" id="PF00933"/>
    </source>
</evidence>
<keyword evidence="6 10" id="KW-0326">Glycosidase</keyword>
<evidence type="ECO:0000256" key="3">
    <source>
        <dbReference type="ARBA" id="ARBA00012744"/>
    </source>
</evidence>
<dbReference type="InterPro" id="IPR001764">
    <property type="entry name" value="Glyco_hydro_3_N"/>
</dbReference>
<dbReference type="InterPro" id="IPR036962">
    <property type="entry name" value="Glyco_hydro_3_N_sf"/>
</dbReference>
<evidence type="ECO:0000256" key="2">
    <source>
        <dbReference type="ARBA" id="ARBA00005336"/>
    </source>
</evidence>
<dbReference type="PANTHER" id="PTHR30620:SF16">
    <property type="entry name" value="LYSOSOMAL BETA GLUCOSIDASE"/>
    <property type="match status" value="1"/>
</dbReference>
<dbReference type="Gene3D" id="3.20.20.300">
    <property type="entry name" value="Glycoside hydrolase, family 3, N-terminal domain"/>
    <property type="match status" value="1"/>
</dbReference>
<dbReference type="GO" id="GO:0008422">
    <property type="term" value="F:beta-glucosidase activity"/>
    <property type="evidence" value="ECO:0007669"/>
    <property type="project" value="UniProtKB-EC"/>
</dbReference>
<dbReference type="Pfam" id="PF01915">
    <property type="entry name" value="Glyco_hydro_3_C"/>
    <property type="match status" value="1"/>
</dbReference>
<keyword evidence="4 7" id="KW-0732">Signal</keyword>
<evidence type="ECO:0000313" key="11">
    <source>
        <dbReference type="Proteomes" id="UP001232245"/>
    </source>
</evidence>
<organism evidence="10 11">
    <name type="scientific">Metabacillus niabensis</name>
    <dbReference type="NCBI Taxonomy" id="324854"/>
    <lineage>
        <taxon>Bacteria</taxon>
        <taxon>Bacillati</taxon>
        <taxon>Bacillota</taxon>
        <taxon>Bacilli</taxon>
        <taxon>Bacillales</taxon>
        <taxon>Bacillaceae</taxon>
        <taxon>Metabacillus</taxon>
    </lineage>
</organism>
<protein>
    <recommendedName>
        <fullName evidence="3">beta-glucosidase</fullName>
        <ecNumber evidence="3">3.2.1.21</ecNumber>
    </recommendedName>
</protein>
<comment type="caution">
    <text evidence="10">The sequence shown here is derived from an EMBL/GenBank/DDBJ whole genome shotgun (WGS) entry which is preliminary data.</text>
</comment>
<dbReference type="Gene3D" id="3.40.50.1700">
    <property type="entry name" value="Glycoside hydrolase family 3 C-terminal domain"/>
    <property type="match status" value="1"/>
</dbReference>
<feature type="chain" id="PRO_5047178582" description="beta-glucosidase" evidence="7">
    <location>
        <begin position="28"/>
        <end position="787"/>
    </location>
</feature>
<dbReference type="SUPFAM" id="SSF52279">
    <property type="entry name" value="Beta-D-glucan exohydrolase, C-terminal domain"/>
    <property type="match status" value="1"/>
</dbReference>
<dbReference type="EC" id="3.2.1.21" evidence="3"/>
<evidence type="ECO:0000256" key="4">
    <source>
        <dbReference type="ARBA" id="ARBA00022729"/>
    </source>
</evidence>
<feature type="signal peptide" evidence="7">
    <location>
        <begin position="1"/>
        <end position="27"/>
    </location>
</feature>
<dbReference type="InterPro" id="IPR002772">
    <property type="entry name" value="Glyco_hydro_3_C"/>
</dbReference>
<evidence type="ECO:0000256" key="7">
    <source>
        <dbReference type="SAM" id="SignalP"/>
    </source>
</evidence>
<dbReference type="SUPFAM" id="SSF51445">
    <property type="entry name" value="(Trans)glycosidases"/>
    <property type="match status" value="1"/>
</dbReference>
<keyword evidence="5 10" id="KW-0378">Hydrolase</keyword>
<comment type="similarity">
    <text evidence="2">Belongs to the glycosyl hydrolase 3 family.</text>
</comment>
<evidence type="ECO:0000256" key="6">
    <source>
        <dbReference type="ARBA" id="ARBA00023295"/>
    </source>
</evidence>
<dbReference type="RefSeq" id="WP_233452271.1">
    <property type="nucleotide sequence ID" value="NZ_CADEPK010000315.1"/>
</dbReference>
<comment type="catalytic activity">
    <reaction evidence="1">
        <text>Hydrolysis of terminal, non-reducing beta-D-glucosyl residues with release of beta-D-glucose.</text>
        <dbReference type="EC" id="3.2.1.21"/>
    </reaction>
</comment>